<accession>A0ABR7N3N8</accession>
<dbReference type="Proteomes" id="UP000606193">
    <property type="component" value="Unassembled WGS sequence"/>
</dbReference>
<evidence type="ECO:0000256" key="1">
    <source>
        <dbReference type="SAM" id="Phobius"/>
    </source>
</evidence>
<keyword evidence="1" id="KW-0472">Membrane</keyword>
<keyword evidence="3" id="KW-1185">Reference proteome</keyword>
<evidence type="ECO:0000313" key="2">
    <source>
        <dbReference type="EMBL" id="MBC8562628.1"/>
    </source>
</evidence>
<protein>
    <recommendedName>
        <fullName evidence="4">Olfactory receptor</fullName>
    </recommendedName>
</protein>
<evidence type="ECO:0008006" key="4">
    <source>
        <dbReference type="Google" id="ProtNLM"/>
    </source>
</evidence>
<organism evidence="2 3">
    <name type="scientific">Jutongia huaianensis</name>
    <dbReference type="NCBI Taxonomy" id="2763668"/>
    <lineage>
        <taxon>Bacteria</taxon>
        <taxon>Bacillati</taxon>
        <taxon>Bacillota</taxon>
        <taxon>Clostridia</taxon>
        <taxon>Lachnospirales</taxon>
        <taxon>Lachnospiraceae</taxon>
        <taxon>Jutongia</taxon>
    </lineage>
</organism>
<feature type="transmembrane region" description="Helical" evidence="1">
    <location>
        <begin position="141"/>
        <end position="161"/>
    </location>
</feature>
<keyword evidence="1" id="KW-1133">Transmembrane helix</keyword>
<reference evidence="2 3" key="1">
    <citation type="submission" date="2020-08" db="EMBL/GenBank/DDBJ databases">
        <title>Genome public.</title>
        <authorList>
            <person name="Liu C."/>
            <person name="Sun Q."/>
        </authorList>
    </citation>
    <scope>NUCLEOTIDE SEQUENCE [LARGE SCALE GENOMIC DNA]</scope>
    <source>
        <strain evidence="2 3">NSJ-37</strain>
    </source>
</reference>
<comment type="caution">
    <text evidence="2">The sequence shown here is derived from an EMBL/GenBank/DDBJ whole genome shotgun (WGS) entry which is preliminary data.</text>
</comment>
<dbReference type="RefSeq" id="WP_249297946.1">
    <property type="nucleotide sequence ID" value="NZ_JACRSX010000010.1"/>
</dbReference>
<gene>
    <name evidence="2" type="ORF">H8704_08310</name>
</gene>
<feature type="transmembrane region" description="Helical" evidence="1">
    <location>
        <begin position="173"/>
        <end position="196"/>
    </location>
</feature>
<evidence type="ECO:0000313" key="3">
    <source>
        <dbReference type="Proteomes" id="UP000606193"/>
    </source>
</evidence>
<name>A0ABR7N3N8_9FIRM</name>
<proteinExistence type="predicted"/>
<sequence>MTEKKQFNNKEPKKQSFAGLAEELFRWYGEETFPANVSGDAAYILQAQRQRLRKKGLEMEYAMTSQDFFDEKKNGKVNMLFLRWKCEGDIIFTMDTGKKKKLSRSLRLCGAADWLGRRYMVEQLYWKTEQGTNRKKILRRVAWCFGIGAVIGFLVALYQILIQDSMVYANLLINPVIGALFSYAAYALVQLGKLLVKSIRMMPLIRRNNQTAMEIASIMQLLNQDFSFPLFEAQMVDLLQKVIYTGDISELSQYEPEARERCLEDIVHCVYDGNMIYRGYRKEGEKCILHIDIYMNDIYEKNARIRSRRDLFHMTVCRDLGNHKEKGKNWSVQAMWRQ</sequence>
<keyword evidence="1" id="KW-0812">Transmembrane</keyword>
<dbReference type="EMBL" id="JACRSX010000010">
    <property type="protein sequence ID" value="MBC8562628.1"/>
    <property type="molecule type" value="Genomic_DNA"/>
</dbReference>